<dbReference type="GO" id="GO:0006415">
    <property type="term" value="P:translational termination"/>
    <property type="evidence" value="ECO:0007669"/>
    <property type="project" value="TreeGrafter"/>
</dbReference>
<dbReference type="PANTHER" id="PTHR40588">
    <property type="entry name" value="MRNA INTERFERASE TOXIN YAFQ"/>
    <property type="match status" value="1"/>
</dbReference>
<evidence type="ECO:0000313" key="3">
    <source>
        <dbReference type="Proteomes" id="UP000823612"/>
    </source>
</evidence>
<reference evidence="2" key="1">
    <citation type="submission" date="2020-10" db="EMBL/GenBank/DDBJ databases">
        <authorList>
            <person name="Gilroy R."/>
        </authorList>
    </citation>
    <scope>NUCLEOTIDE SEQUENCE</scope>
    <source>
        <strain evidence="2">2889</strain>
    </source>
</reference>
<sequence>MKRFKQTSQFKKDLKRIQNNPKKIESLQIVLNILSKGEKLPSKYKPHILIGEYSGYMECHVENDLLLIWIDNKSDLIKLIRLGSPSELF</sequence>
<dbReference type="InterPro" id="IPR035093">
    <property type="entry name" value="RelE/ParE_toxin_dom_sf"/>
</dbReference>
<comment type="caution">
    <text evidence="2">The sequence shown here is derived from an EMBL/GenBank/DDBJ whole genome shotgun (WGS) entry which is preliminary data.</text>
</comment>
<dbReference type="GO" id="GO:0006402">
    <property type="term" value="P:mRNA catabolic process"/>
    <property type="evidence" value="ECO:0007669"/>
    <property type="project" value="TreeGrafter"/>
</dbReference>
<dbReference type="Pfam" id="PF15738">
    <property type="entry name" value="YafQ_toxin"/>
    <property type="match status" value="1"/>
</dbReference>
<dbReference type="InterPro" id="IPR004386">
    <property type="entry name" value="Toxin_YafQ-like"/>
</dbReference>
<name>A0A9D9DTD4_9BACT</name>
<organism evidence="2 3">
    <name type="scientific">Candidatus Pullibacteroides excrementavium</name>
    <dbReference type="NCBI Taxonomy" id="2840905"/>
    <lineage>
        <taxon>Bacteria</taxon>
        <taxon>Pseudomonadati</taxon>
        <taxon>Bacteroidota</taxon>
        <taxon>Bacteroidia</taxon>
        <taxon>Bacteroidales</taxon>
        <taxon>Candidatus Pullibacteroides</taxon>
    </lineage>
</organism>
<dbReference type="EMBL" id="JADIMZ010000029">
    <property type="protein sequence ID" value="MBO8432106.1"/>
    <property type="molecule type" value="Genomic_DNA"/>
</dbReference>
<evidence type="ECO:0000313" key="2">
    <source>
        <dbReference type="EMBL" id="MBO8432106.1"/>
    </source>
</evidence>
<dbReference type="Proteomes" id="UP000823612">
    <property type="component" value="Unassembled WGS sequence"/>
</dbReference>
<dbReference type="NCBIfam" id="TIGR02385">
    <property type="entry name" value="RelE_StbE"/>
    <property type="match status" value="1"/>
</dbReference>
<accession>A0A9D9DTD4</accession>
<dbReference type="InterPro" id="IPR007712">
    <property type="entry name" value="RelE/ParE_toxin"/>
</dbReference>
<dbReference type="PANTHER" id="PTHR40588:SF1">
    <property type="entry name" value="MRNA INTERFERASE TOXIN YAFQ"/>
    <property type="match status" value="1"/>
</dbReference>
<dbReference type="AlphaFoldDB" id="A0A9D9DTD4"/>
<evidence type="ECO:0000256" key="1">
    <source>
        <dbReference type="ARBA" id="ARBA00022649"/>
    </source>
</evidence>
<dbReference type="GO" id="GO:0004521">
    <property type="term" value="F:RNA endonuclease activity"/>
    <property type="evidence" value="ECO:0007669"/>
    <property type="project" value="TreeGrafter"/>
</dbReference>
<dbReference type="Gene3D" id="3.30.2310.20">
    <property type="entry name" value="RelE-like"/>
    <property type="match status" value="1"/>
</dbReference>
<keyword evidence="1" id="KW-1277">Toxin-antitoxin system</keyword>
<dbReference type="SUPFAM" id="SSF143011">
    <property type="entry name" value="RelE-like"/>
    <property type="match status" value="1"/>
</dbReference>
<gene>
    <name evidence="2" type="ORF">IAB08_02275</name>
</gene>
<proteinExistence type="predicted"/>
<protein>
    <submittedName>
        <fullName evidence="2">Type II toxin-antitoxin system YafQ family toxin</fullName>
    </submittedName>
</protein>
<reference evidence="2" key="2">
    <citation type="journal article" date="2021" name="PeerJ">
        <title>Extensive microbial diversity within the chicken gut microbiome revealed by metagenomics and culture.</title>
        <authorList>
            <person name="Gilroy R."/>
            <person name="Ravi A."/>
            <person name="Getino M."/>
            <person name="Pursley I."/>
            <person name="Horton D.L."/>
            <person name="Alikhan N.F."/>
            <person name="Baker D."/>
            <person name="Gharbi K."/>
            <person name="Hall N."/>
            <person name="Watson M."/>
            <person name="Adriaenssens E.M."/>
            <person name="Foster-Nyarko E."/>
            <person name="Jarju S."/>
            <person name="Secka A."/>
            <person name="Antonio M."/>
            <person name="Oren A."/>
            <person name="Chaudhuri R.R."/>
            <person name="La Ragione R."/>
            <person name="Hildebrand F."/>
            <person name="Pallen M.J."/>
        </authorList>
    </citation>
    <scope>NUCLEOTIDE SEQUENCE</scope>
    <source>
        <strain evidence="2">2889</strain>
    </source>
</reference>
<dbReference type="PIRSF" id="PIRSF006156">
    <property type="entry name" value="YafQ"/>
    <property type="match status" value="1"/>
</dbReference>